<reference evidence="2 3" key="1">
    <citation type="journal article" date="2003" name="Int. J. Syst. Evol. Microbiol.">
        <title>Halobacillus salinus sp. nov., isolated from a salt lake on the coast of the East Sea in Korea.</title>
        <authorList>
            <person name="Yoon J.H."/>
            <person name="Kang K.H."/>
            <person name="Park Y.H."/>
        </authorList>
    </citation>
    <scope>NUCLEOTIDE SEQUENCE [LARGE SCALE GENOMIC DNA]</scope>
    <source>
        <strain evidence="2 3">HSL-3</strain>
    </source>
</reference>
<organism evidence="2 3">
    <name type="scientific">Halobacillus salinus</name>
    <dbReference type="NCBI Taxonomy" id="192814"/>
    <lineage>
        <taxon>Bacteria</taxon>
        <taxon>Bacillati</taxon>
        <taxon>Bacillota</taxon>
        <taxon>Bacilli</taxon>
        <taxon>Bacillales</taxon>
        <taxon>Bacillaceae</taxon>
        <taxon>Halobacillus</taxon>
    </lineage>
</organism>
<comment type="caution">
    <text evidence="2">The sequence shown here is derived from an EMBL/GenBank/DDBJ whole genome shotgun (WGS) entry which is preliminary data.</text>
</comment>
<sequence length="66" mass="7544">MEFPILFLIVLLFIIGLIVLNIFTSVWAYRDAKKKSNSELYCLVVLVGTLIFPVVGLLVYIIIRND</sequence>
<keyword evidence="1" id="KW-0472">Membrane</keyword>
<evidence type="ECO:0000313" key="3">
    <source>
        <dbReference type="Proteomes" id="UP000297982"/>
    </source>
</evidence>
<keyword evidence="1" id="KW-1133">Transmembrane helix</keyword>
<dbReference type="STRING" id="192814.GCA_900166575_02124"/>
<evidence type="ECO:0008006" key="4">
    <source>
        <dbReference type="Google" id="ProtNLM"/>
    </source>
</evidence>
<dbReference type="AlphaFoldDB" id="A0A4Z0H711"/>
<dbReference type="Proteomes" id="UP000297982">
    <property type="component" value="Unassembled WGS sequence"/>
</dbReference>
<evidence type="ECO:0000313" key="2">
    <source>
        <dbReference type="EMBL" id="TGB05101.1"/>
    </source>
</evidence>
<proteinExistence type="predicted"/>
<evidence type="ECO:0000256" key="1">
    <source>
        <dbReference type="SAM" id="Phobius"/>
    </source>
</evidence>
<feature type="transmembrane region" description="Helical" evidence="1">
    <location>
        <begin position="6"/>
        <end position="28"/>
    </location>
</feature>
<protein>
    <recommendedName>
        <fullName evidence="4">Cardiolipin synthase N-terminal domain-containing protein</fullName>
    </recommendedName>
</protein>
<feature type="transmembrane region" description="Helical" evidence="1">
    <location>
        <begin position="40"/>
        <end position="63"/>
    </location>
</feature>
<keyword evidence="3" id="KW-1185">Reference proteome</keyword>
<accession>A0A4Z0H711</accession>
<keyword evidence="1" id="KW-0812">Transmembrane</keyword>
<dbReference type="EMBL" id="SRJC01000001">
    <property type="protein sequence ID" value="TGB05101.1"/>
    <property type="molecule type" value="Genomic_DNA"/>
</dbReference>
<gene>
    <name evidence="2" type="ORF">E4663_08920</name>
</gene>
<name>A0A4Z0H711_9BACI</name>